<proteinExistence type="predicted"/>
<protein>
    <recommendedName>
        <fullName evidence="3">Transposase</fullName>
    </recommendedName>
</protein>
<gene>
    <name evidence="1" type="ORF">WDJ61_18450</name>
</gene>
<name>A0ABZ2N6J6_9BACI</name>
<sequence length="46" mass="5627">MKNGVKNYPQLYKAYKVKLLNGWKEKFFEDIQRTDQAFKFLQDLKI</sequence>
<evidence type="ECO:0000313" key="2">
    <source>
        <dbReference type="Proteomes" id="UP001387364"/>
    </source>
</evidence>
<accession>A0ABZ2N6J6</accession>
<dbReference type="EMBL" id="CP147404">
    <property type="protein sequence ID" value="WXB93169.1"/>
    <property type="molecule type" value="Genomic_DNA"/>
</dbReference>
<keyword evidence="2" id="KW-1185">Reference proteome</keyword>
<evidence type="ECO:0008006" key="3">
    <source>
        <dbReference type="Google" id="ProtNLM"/>
    </source>
</evidence>
<reference evidence="1 2" key="1">
    <citation type="submission" date="2024-02" db="EMBL/GenBank/DDBJ databases">
        <title>Seven novel Bacillus-like species.</title>
        <authorList>
            <person name="Liu G."/>
        </authorList>
    </citation>
    <scope>NUCLEOTIDE SEQUENCE [LARGE SCALE GENOMIC DNA]</scope>
    <source>
        <strain evidence="1 2">FJAT-52991</strain>
    </source>
</reference>
<evidence type="ECO:0000313" key="1">
    <source>
        <dbReference type="EMBL" id="WXB93169.1"/>
    </source>
</evidence>
<dbReference type="RefSeq" id="WP_338752433.1">
    <property type="nucleotide sequence ID" value="NZ_CP147404.1"/>
</dbReference>
<dbReference type="Proteomes" id="UP001387364">
    <property type="component" value="Chromosome"/>
</dbReference>
<organism evidence="1 2">
    <name type="scientific">Bacillus kandeliae</name>
    <dbReference type="NCBI Taxonomy" id="3129297"/>
    <lineage>
        <taxon>Bacteria</taxon>
        <taxon>Bacillati</taxon>
        <taxon>Bacillota</taxon>
        <taxon>Bacilli</taxon>
        <taxon>Bacillales</taxon>
        <taxon>Bacillaceae</taxon>
        <taxon>Bacillus</taxon>
    </lineage>
</organism>